<protein>
    <submittedName>
        <fullName evidence="6">Uncharacterized protein</fullName>
    </submittedName>
</protein>
<comment type="subcellular location">
    <subcellularLocation>
        <location evidence="1">Secreted</location>
    </subcellularLocation>
</comment>
<gene>
    <name evidence="6" type="ORF">A3J93_03650</name>
</gene>
<evidence type="ECO:0000256" key="1">
    <source>
        <dbReference type="ARBA" id="ARBA00004613"/>
    </source>
</evidence>
<dbReference type="AlphaFoldDB" id="A0A1F6NUH8"/>
<evidence type="ECO:0000313" key="7">
    <source>
        <dbReference type="Proteomes" id="UP000177907"/>
    </source>
</evidence>
<dbReference type="InterPro" id="IPR059100">
    <property type="entry name" value="TSP3_bac"/>
</dbReference>
<dbReference type="Pfam" id="PF18884">
    <property type="entry name" value="TSP3_bac"/>
    <property type="match status" value="1"/>
</dbReference>
<dbReference type="Proteomes" id="UP000177907">
    <property type="component" value="Unassembled WGS sequence"/>
</dbReference>
<dbReference type="GO" id="GO:0005509">
    <property type="term" value="F:calcium ion binding"/>
    <property type="evidence" value="ECO:0007669"/>
    <property type="project" value="InterPro"/>
</dbReference>
<name>A0A1F6NUH8_9BACT</name>
<keyword evidence="4" id="KW-0106">Calcium</keyword>
<sequence>MAENNEEPAVKNNLSKEQKIGFILMLFFAIFAIGLGVLQIRNTFHAPFALNSQIPNAVKDEVNTVEALRYRDTDRDGLNDFDEIYVYTTSAYIVDTDSDGLADKEEVDGGTNPLCAEGADCATLASAGAEEPLSGTSTFVGLPGANDLTDFGPIPVDLEVALKDPAQVRVLLAQAGVQKELIEKISDADLMKMVAEVLAADLSTNQDTGSSIDALNRLLSTTTTKQ</sequence>
<organism evidence="6 7">
    <name type="scientific">Candidatus Magasanikbacteria bacterium RIFOXYC2_FULL_42_28</name>
    <dbReference type="NCBI Taxonomy" id="1798704"/>
    <lineage>
        <taxon>Bacteria</taxon>
        <taxon>Candidatus Magasanikiibacteriota</taxon>
    </lineage>
</organism>
<keyword evidence="3" id="KW-0732">Signal</keyword>
<evidence type="ECO:0000313" key="6">
    <source>
        <dbReference type="EMBL" id="OGH87592.1"/>
    </source>
</evidence>
<evidence type="ECO:0000256" key="2">
    <source>
        <dbReference type="ARBA" id="ARBA00022525"/>
    </source>
</evidence>
<proteinExistence type="predicted"/>
<evidence type="ECO:0000256" key="3">
    <source>
        <dbReference type="ARBA" id="ARBA00022729"/>
    </source>
</evidence>
<evidence type="ECO:0000256" key="5">
    <source>
        <dbReference type="SAM" id="Phobius"/>
    </source>
</evidence>
<keyword evidence="5" id="KW-1133">Transmembrane helix</keyword>
<accession>A0A1F6NUH8</accession>
<reference evidence="6 7" key="1">
    <citation type="journal article" date="2016" name="Nat. Commun.">
        <title>Thousands of microbial genomes shed light on interconnected biogeochemical processes in an aquifer system.</title>
        <authorList>
            <person name="Anantharaman K."/>
            <person name="Brown C.T."/>
            <person name="Hug L.A."/>
            <person name="Sharon I."/>
            <person name="Castelle C.J."/>
            <person name="Probst A.J."/>
            <person name="Thomas B.C."/>
            <person name="Singh A."/>
            <person name="Wilkins M.J."/>
            <person name="Karaoz U."/>
            <person name="Brodie E.L."/>
            <person name="Williams K.H."/>
            <person name="Hubbard S.S."/>
            <person name="Banfield J.F."/>
        </authorList>
    </citation>
    <scope>NUCLEOTIDE SEQUENCE [LARGE SCALE GENOMIC DNA]</scope>
</reference>
<dbReference type="EMBL" id="MFQZ01000010">
    <property type="protein sequence ID" value="OGH87592.1"/>
    <property type="molecule type" value="Genomic_DNA"/>
</dbReference>
<evidence type="ECO:0000256" key="4">
    <source>
        <dbReference type="ARBA" id="ARBA00022837"/>
    </source>
</evidence>
<dbReference type="InterPro" id="IPR028974">
    <property type="entry name" value="TSP_type-3_rpt"/>
</dbReference>
<comment type="caution">
    <text evidence="6">The sequence shown here is derived from an EMBL/GenBank/DDBJ whole genome shotgun (WGS) entry which is preliminary data.</text>
</comment>
<keyword evidence="5" id="KW-0472">Membrane</keyword>
<keyword evidence="2" id="KW-0964">Secreted</keyword>
<dbReference type="STRING" id="1798704.A3J93_03650"/>
<dbReference type="SUPFAM" id="SSF103647">
    <property type="entry name" value="TSP type-3 repeat"/>
    <property type="match status" value="1"/>
</dbReference>
<feature type="transmembrane region" description="Helical" evidence="5">
    <location>
        <begin position="20"/>
        <end position="38"/>
    </location>
</feature>
<keyword evidence="5" id="KW-0812">Transmembrane</keyword>